<reference evidence="6" key="1">
    <citation type="journal article" date="2019" name="Int. J. Syst. Evol. Microbiol.">
        <title>The Global Catalogue of Microorganisms (GCM) 10K type strain sequencing project: providing services to taxonomists for standard genome sequencing and annotation.</title>
        <authorList>
            <consortium name="The Broad Institute Genomics Platform"/>
            <consortium name="The Broad Institute Genome Sequencing Center for Infectious Disease"/>
            <person name="Wu L."/>
            <person name="Ma J."/>
        </authorList>
    </citation>
    <scope>NUCLEOTIDE SEQUENCE [LARGE SCALE GENOMIC DNA]</scope>
    <source>
        <strain evidence="6">CGMCC 1.10188</strain>
    </source>
</reference>
<sequence length="225" mass="24573">MMLSHTPPTQQLPVRGPAPAVRPRMARDAAVRALKRQIIVDAARTVFAEAGLEGTSMRGIAAAAGCTTGAIYPYFRNKEELYAAVLSDSLNSLRLHIEDAVGRAGDPRARVATAIRSYFAYYRSRPDDLTLGLYLYHGLKPAGLTPELDRKLNRRLAQVLDVIGDAIAAYGGLDAEARRMEICQTFSYVMGLLICDCTHRLNALGGSAEPLLERYTQDLLARLAP</sequence>
<keyword evidence="1 2" id="KW-0238">DNA-binding</keyword>
<dbReference type="PROSITE" id="PS50977">
    <property type="entry name" value="HTH_TETR_2"/>
    <property type="match status" value="1"/>
</dbReference>
<dbReference type="SUPFAM" id="SSF46689">
    <property type="entry name" value="Homeodomain-like"/>
    <property type="match status" value="1"/>
</dbReference>
<evidence type="ECO:0000256" key="2">
    <source>
        <dbReference type="PROSITE-ProRule" id="PRU00335"/>
    </source>
</evidence>
<dbReference type="EMBL" id="BMDZ01000040">
    <property type="protein sequence ID" value="GGB48938.1"/>
    <property type="molecule type" value="Genomic_DNA"/>
</dbReference>
<dbReference type="PANTHER" id="PTHR30055">
    <property type="entry name" value="HTH-TYPE TRANSCRIPTIONAL REGULATOR RUTR"/>
    <property type="match status" value="1"/>
</dbReference>
<organism evidence="5 6">
    <name type="scientific">Tistrella bauzanensis</name>
    <dbReference type="NCBI Taxonomy" id="657419"/>
    <lineage>
        <taxon>Bacteria</taxon>
        <taxon>Pseudomonadati</taxon>
        <taxon>Pseudomonadota</taxon>
        <taxon>Alphaproteobacteria</taxon>
        <taxon>Geminicoccales</taxon>
        <taxon>Geminicoccaceae</taxon>
        <taxon>Tistrella</taxon>
    </lineage>
</organism>
<keyword evidence="6" id="KW-1185">Reference proteome</keyword>
<dbReference type="PRINTS" id="PR00455">
    <property type="entry name" value="HTHTETR"/>
</dbReference>
<dbReference type="Proteomes" id="UP000603352">
    <property type="component" value="Unassembled WGS sequence"/>
</dbReference>
<feature type="domain" description="HTH tetR-type" evidence="4">
    <location>
        <begin position="33"/>
        <end position="93"/>
    </location>
</feature>
<dbReference type="RefSeq" id="WP_188579739.1">
    <property type="nucleotide sequence ID" value="NZ_BMDZ01000040.1"/>
</dbReference>
<gene>
    <name evidence="5" type="ORF">GCM10011505_32530</name>
</gene>
<feature type="region of interest" description="Disordered" evidence="3">
    <location>
        <begin position="1"/>
        <end position="21"/>
    </location>
</feature>
<evidence type="ECO:0000256" key="1">
    <source>
        <dbReference type="ARBA" id="ARBA00023125"/>
    </source>
</evidence>
<evidence type="ECO:0000313" key="6">
    <source>
        <dbReference type="Proteomes" id="UP000603352"/>
    </source>
</evidence>
<dbReference type="InterPro" id="IPR009057">
    <property type="entry name" value="Homeodomain-like_sf"/>
</dbReference>
<comment type="caution">
    <text evidence="5">The sequence shown here is derived from an EMBL/GenBank/DDBJ whole genome shotgun (WGS) entry which is preliminary data.</text>
</comment>
<evidence type="ECO:0000259" key="4">
    <source>
        <dbReference type="PROSITE" id="PS50977"/>
    </source>
</evidence>
<dbReference type="Gene3D" id="1.10.10.60">
    <property type="entry name" value="Homeodomain-like"/>
    <property type="match status" value="1"/>
</dbReference>
<accession>A0ABQ1IQS9</accession>
<dbReference type="Pfam" id="PF00440">
    <property type="entry name" value="TetR_N"/>
    <property type="match status" value="1"/>
</dbReference>
<dbReference type="PANTHER" id="PTHR30055:SF200">
    <property type="entry name" value="HTH-TYPE TRANSCRIPTIONAL REPRESSOR BDCR"/>
    <property type="match status" value="1"/>
</dbReference>
<evidence type="ECO:0000313" key="5">
    <source>
        <dbReference type="EMBL" id="GGB48938.1"/>
    </source>
</evidence>
<dbReference type="InterPro" id="IPR001647">
    <property type="entry name" value="HTH_TetR"/>
</dbReference>
<proteinExistence type="predicted"/>
<evidence type="ECO:0000256" key="3">
    <source>
        <dbReference type="SAM" id="MobiDB-lite"/>
    </source>
</evidence>
<feature type="compositionally biased region" description="Polar residues" evidence="3">
    <location>
        <begin position="1"/>
        <end position="12"/>
    </location>
</feature>
<name>A0ABQ1IQS9_9PROT</name>
<protein>
    <submittedName>
        <fullName evidence="5">TetR family transcriptional regulator</fullName>
    </submittedName>
</protein>
<feature type="DNA-binding region" description="H-T-H motif" evidence="2">
    <location>
        <begin position="56"/>
        <end position="75"/>
    </location>
</feature>
<dbReference type="InterPro" id="IPR050109">
    <property type="entry name" value="HTH-type_TetR-like_transc_reg"/>
</dbReference>
<dbReference type="Gene3D" id="1.10.357.10">
    <property type="entry name" value="Tetracycline Repressor, domain 2"/>
    <property type="match status" value="1"/>
</dbReference>